<dbReference type="InterPro" id="IPR029058">
    <property type="entry name" value="AB_hydrolase_fold"/>
</dbReference>
<evidence type="ECO:0000313" key="3">
    <source>
        <dbReference type="Proteomes" id="UP000229098"/>
    </source>
</evidence>
<feature type="domain" description="AB hydrolase-1" evidence="1">
    <location>
        <begin position="44"/>
        <end position="182"/>
    </location>
</feature>
<dbReference type="Pfam" id="PF00561">
    <property type="entry name" value="Abhydrolase_1"/>
    <property type="match status" value="1"/>
</dbReference>
<comment type="caution">
    <text evidence="2">The sequence shown here is derived from an EMBL/GenBank/DDBJ whole genome shotgun (WGS) entry which is preliminary data.</text>
</comment>
<accession>A0A2M8KYA1</accession>
<dbReference type="SUPFAM" id="SSF53474">
    <property type="entry name" value="alpha/beta-Hydrolases"/>
    <property type="match status" value="1"/>
</dbReference>
<dbReference type="Gene3D" id="3.40.50.1820">
    <property type="entry name" value="alpha/beta hydrolase"/>
    <property type="match status" value="1"/>
</dbReference>
<dbReference type="AlphaFoldDB" id="A0A2M8KYA1"/>
<evidence type="ECO:0000259" key="1">
    <source>
        <dbReference type="Pfam" id="PF00561"/>
    </source>
</evidence>
<dbReference type="InterPro" id="IPR000073">
    <property type="entry name" value="AB_hydrolase_1"/>
</dbReference>
<protein>
    <recommendedName>
        <fullName evidence="1">AB hydrolase-1 domain-containing protein</fullName>
    </recommendedName>
</protein>
<sequence>MIMEYRPFVVSAKPEYFHEVSIPNVNPRDTVDISVAVPEGATAIIIFCYGGSLDFHRWRSLLLLQKFFKAGYGIAFFDYRGMNASSGSNIFFEHTGLHTRIIDTQYILVYLACHYPKLKQILWGHSMGGHIAACLSAEPLVSRVILSAPGAFSSVLVDRKIPFGENFRKILRQPGSWMDSESFEILKQSNVPLLLFTFEDDAIIPFEVTETYFMFAANKKKRHVIISGEHGGTFECYSASEDRREQLVEIACNWMSDDS</sequence>
<dbReference type="EMBL" id="PFEF01000001">
    <property type="protein sequence ID" value="PJE64900.1"/>
    <property type="molecule type" value="Genomic_DNA"/>
</dbReference>
<dbReference type="Proteomes" id="UP000229098">
    <property type="component" value="Unassembled WGS sequence"/>
</dbReference>
<proteinExistence type="predicted"/>
<evidence type="ECO:0000313" key="2">
    <source>
        <dbReference type="EMBL" id="PJE64900.1"/>
    </source>
</evidence>
<organism evidence="2 3">
    <name type="scientific">Candidatus Ryanbacteria bacterium CG10_big_fil_rev_8_21_14_0_10_43_42</name>
    <dbReference type="NCBI Taxonomy" id="1974864"/>
    <lineage>
        <taxon>Bacteria</taxon>
        <taxon>Candidatus Ryaniibacteriota</taxon>
    </lineage>
</organism>
<gene>
    <name evidence="2" type="ORF">COU90_00060</name>
</gene>
<name>A0A2M8KYA1_9BACT</name>
<reference evidence="3" key="1">
    <citation type="submission" date="2017-09" db="EMBL/GenBank/DDBJ databases">
        <title>Depth-based differentiation of microbial function through sediment-hosted aquifers and enrichment of novel symbionts in the deep terrestrial subsurface.</title>
        <authorList>
            <person name="Probst A.J."/>
            <person name="Ladd B."/>
            <person name="Jarett J.K."/>
            <person name="Geller-Mcgrath D.E."/>
            <person name="Sieber C.M.K."/>
            <person name="Emerson J.B."/>
            <person name="Anantharaman K."/>
            <person name="Thomas B.C."/>
            <person name="Malmstrom R."/>
            <person name="Stieglmeier M."/>
            <person name="Klingl A."/>
            <person name="Woyke T."/>
            <person name="Ryan C.M."/>
            <person name="Banfield J.F."/>
        </authorList>
    </citation>
    <scope>NUCLEOTIDE SEQUENCE [LARGE SCALE GENOMIC DNA]</scope>
</reference>